<proteinExistence type="predicted"/>
<reference evidence="1" key="2">
    <citation type="submission" date="2022-10" db="EMBL/GenBank/DDBJ databases">
        <authorList>
            <consortium name="ENA_rothamsted_submissions"/>
            <consortium name="culmorum"/>
            <person name="King R."/>
        </authorList>
    </citation>
    <scope>NUCLEOTIDE SEQUENCE</scope>
</reference>
<dbReference type="Proteomes" id="UP001153620">
    <property type="component" value="Chromosome 1"/>
</dbReference>
<dbReference type="OrthoDB" id="7739966at2759"/>
<name>A0A9N9RL20_9DIPT</name>
<sequence length="1585" mass="186937">MYIESSKSSISSSDDYYSCTDQPSLTNTIINETDHKFIIKCSKENNINIVNKETKRMSKIFKFSYEWSFDEVIQMLKNLNYTEYPQLYIFIIETENIRICSTKKNKRHKKLENVEKLKKILLEFNKNRPLLLQLTSKDENVTKFYYKDEKSTKFYAIDESQRNFERNLNFSSFFCSFLDGKFEKLADQLRSNLSNVKNTSLIMRLLRTLKTDDEDIALLILKIAECGSKKELLSILDAPFCEEGRTLNEESQNYIYFEFSYGSSEDNSSDLENQNEEIIDYLITYWSHLIKQLPFQHQVRISEAALETNQMDILCDLLEISDFPFPTVHSRFCKIISNRIKLKNAIEEENFSIIDEIVNNNLNLKFNYCPDNKSALTQAKELKKSKVFFHLKSKGFEGETCEDIYIDLCKTDVTKTLKQAAEQRTINVKESIPNTHSSIMILSAKSKIHNSRIEKHQEVEYRQKIIKWFEDIYKISPELLDVAASCEFLKIIFDFETVTVENVSLAQPNASGSTYIVSKWIFIGAKLSDFNRDQAIKGVIAHELCHYVMSLVFENHENPYHKYSMDRKEDFEKIISLIDNWSETKNKQPDDECFGIISSVFLQYASKDFHPELIVRVIQIMAQLDNDETKIKFLQNKFESLFDFWYKFVIPELKQYIQKNKDAVKLNEIFGLLSIIQKNQNIEIVNSKVKNEFLDTNLNIISTNSPKLLLNDILKQFLEKYGILLDSQNLFIKPGKLKNERLMNNFNHICFKHSKLNIIFDCSREIPKNLCKSVFKKDHSFTFVITNEKQNAELVKLMQLEALPQNEINYKLEDLTEQSQMIILNTEINFQNNFKCTLNDMLQNLTQTKKIEVRNHENILISCLRDIIDDELFILLVNQEAFSINQEIENLLSEKSFEFLYQTRNLILEEKKDLVSQDEILSLIHNKHYILMSDTAGSGKSWTMKNFRNILGLKNPTNWISFVDLKGFVKDFKKVESLPEFSTFMSENFLKSKQNFEKQIFQKFYKTGKAFIFFDGFDEIAPDYAIIVLRLAESIKFNEGNQLWISTRNYFTIDLQNEIKFDLCFSLCNFTEEDGINMIVSSWILKDIQNKILINSKDEFIAYVKNSPSYKSYQKTAKEIINKIAMTEYRSVGLPQLFNMVAEIFKNSTNQLLDINNFKIYEIFVQNLYKRWAEEKGQLRKKANTESQRYEQNFWKFHQYMAIKILFPELVIIFFKKYNGKEWSDEEIIACGIIEEDLKLLILKNGVFLGLIGSSKDIKIFETFVTQIEEKFGNELVKECLMQFSNERWKGNIFYFLCTSPNLNKYKFLKLIEIMQKFLKVDQIFELIQNCNQYGHGLIRTYVGRGKKENIEMLWTQTEKFFESKENFIEFLTEPDSYKKNLLHSAVVWKIDFQEIFWGLILKTFDNLQDLKAFILQRDEWGKSFLHYLVEHNKNPNVFEFIFKKIKDNFNENEHKEILTSNGSKHSSLEVFKLLIDNVEKFAGHDEMIELLSNMSTQNQSILHIAAQHNESFEVHQSLWNLFRKYFKDNRILDFVKIIEEIDVNGRDYYLNAMKFNTPKVVDFIRNEVKVLVKECEQIQNKLEV</sequence>
<dbReference type="EMBL" id="OU895877">
    <property type="protein sequence ID" value="CAG9798208.1"/>
    <property type="molecule type" value="Genomic_DNA"/>
</dbReference>
<evidence type="ECO:0008006" key="3">
    <source>
        <dbReference type="Google" id="ProtNLM"/>
    </source>
</evidence>
<protein>
    <recommendedName>
        <fullName evidence="3">NACHT domain-containing protein</fullName>
    </recommendedName>
</protein>
<accession>A0A9N9RL20</accession>
<dbReference type="InterPro" id="IPR036770">
    <property type="entry name" value="Ankyrin_rpt-contain_sf"/>
</dbReference>
<reference evidence="1" key="1">
    <citation type="submission" date="2022-01" db="EMBL/GenBank/DDBJ databases">
        <authorList>
            <person name="King R."/>
        </authorList>
    </citation>
    <scope>NUCLEOTIDE SEQUENCE</scope>
</reference>
<evidence type="ECO:0000313" key="1">
    <source>
        <dbReference type="EMBL" id="CAG9798208.1"/>
    </source>
</evidence>
<evidence type="ECO:0000313" key="2">
    <source>
        <dbReference type="Proteomes" id="UP001153620"/>
    </source>
</evidence>
<dbReference type="SUPFAM" id="SSF48403">
    <property type="entry name" value="Ankyrin repeat"/>
    <property type="match status" value="1"/>
</dbReference>
<keyword evidence="2" id="KW-1185">Reference proteome</keyword>
<gene>
    <name evidence="1" type="ORF">CHIRRI_LOCUS1193</name>
</gene>
<organism evidence="1 2">
    <name type="scientific">Chironomus riparius</name>
    <dbReference type="NCBI Taxonomy" id="315576"/>
    <lineage>
        <taxon>Eukaryota</taxon>
        <taxon>Metazoa</taxon>
        <taxon>Ecdysozoa</taxon>
        <taxon>Arthropoda</taxon>
        <taxon>Hexapoda</taxon>
        <taxon>Insecta</taxon>
        <taxon>Pterygota</taxon>
        <taxon>Neoptera</taxon>
        <taxon>Endopterygota</taxon>
        <taxon>Diptera</taxon>
        <taxon>Nematocera</taxon>
        <taxon>Chironomoidea</taxon>
        <taxon>Chironomidae</taxon>
        <taxon>Chironominae</taxon>
        <taxon>Chironomus</taxon>
    </lineage>
</organism>